<dbReference type="STRING" id="553469.SAMN04487947_2073"/>
<name>A0A1I6HH65_9EURY</name>
<keyword evidence="2" id="KW-0808">Transferase</keyword>
<evidence type="ECO:0000259" key="1">
    <source>
        <dbReference type="Pfam" id="PF08241"/>
    </source>
</evidence>
<dbReference type="RefSeq" id="WP_089807322.1">
    <property type="nucleotide sequence ID" value="NZ_FOYT01000002.1"/>
</dbReference>
<dbReference type="AlphaFoldDB" id="A0A1I6HH65"/>
<accession>A0A1I6HH65</accession>
<dbReference type="CDD" id="cd02440">
    <property type="entry name" value="AdoMet_MTases"/>
    <property type="match status" value="1"/>
</dbReference>
<dbReference type="Proteomes" id="UP000198531">
    <property type="component" value="Unassembled WGS sequence"/>
</dbReference>
<evidence type="ECO:0000313" key="2">
    <source>
        <dbReference type="EMBL" id="SFR53832.1"/>
    </source>
</evidence>
<reference evidence="3" key="1">
    <citation type="submission" date="2016-10" db="EMBL/GenBank/DDBJ databases">
        <authorList>
            <person name="Varghese N."/>
            <person name="Submissions S."/>
        </authorList>
    </citation>
    <scope>NUCLEOTIDE SEQUENCE [LARGE SCALE GENOMIC DNA]</scope>
    <source>
        <strain evidence="3">CGMCC 1.7736</strain>
    </source>
</reference>
<dbReference type="EMBL" id="FOYT01000002">
    <property type="protein sequence ID" value="SFR53832.1"/>
    <property type="molecule type" value="Genomic_DNA"/>
</dbReference>
<dbReference type="InterPro" id="IPR013216">
    <property type="entry name" value="Methyltransf_11"/>
</dbReference>
<dbReference type="GO" id="GO:0032259">
    <property type="term" value="P:methylation"/>
    <property type="evidence" value="ECO:0007669"/>
    <property type="project" value="UniProtKB-KW"/>
</dbReference>
<feature type="domain" description="Methyltransferase type 11" evidence="1">
    <location>
        <begin position="47"/>
        <end position="136"/>
    </location>
</feature>
<dbReference type="Gene3D" id="3.40.50.150">
    <property type="entry name" value="Vaccinia Virus protein VP39"/>
    <property type="match status" value="1"/>
</dbReference>
<evidence type="ECO:0000313" key="3">
    <source>
        <dbReference type="Proteomes" id="UP000198531"/>
    </source>
</evidence>
<dbReference type="SUPFAM" id="SSF53335">
    <property type="entry name" value="S-adenosyl-L-methionine-dependent methyltransferases"/>
    <property type="match status" value="1"/>
</dbReference>
<keyword evidence="2" id="KW-0489">Methyltransferase</keyword>
<dbReference type="Pfam" id="PF08241">
    <property type="entry name" value="Methyltransf_11"/>
    <property type="match status" value="1"/>
</dbReference>
<proteinExistence type="predicted"/>
<sequence length="202" mass="21396">MSRLHGPGDVRFFDRIAGLYDLAMPSADAESLRAGLAFAHRPVERVLDVAGGTGRAARALAGEGLDPVVVDFSRGMLERARADGFGAVHADARTLPLRDDSVDAVVVVDALHHLPDPAEAVGEMARVVAPGGVVVIQEFGPRTLRGRGLVLAERAVGFDSQFWTADELCDVLERAGLTARIVSEGFEYVVVGRVPAATADEE</sequence>
<dbReference type="GO" id="GO:0008757">
    <property type="term" value="F:S-adenosylmethionine-dependent methyltransferase activity"/>
    <property type="evidence" value="ECO:0007669"/>
    <property type="project" value="InterPro"/>
</dbReference>
<dbReference type="OrthoDB" id="1018at2157"/>
<protein>
    <submittedName>
        <fullName evidence="2">Demethylmenaquinone methyltransferase / 2-methoxy-6-polyprenyl-1,4-benzoquinol methylase</fullName>
    </submittedName>
</protein>
<keyword evidence="3" id="KW-1185">Reference proteome</keyword>
<gene>
    <name evidence="2" type="ORF">SAMN04487947_2073</name>
</gene>
<dbReference type="PANTHER" id="PTHR43591">
    <property type="entry name" value="METHYLTRANSFERASE"/>
    <property type="match status" value="1"/>
</dbReference>
<dbReference type="InterPro" id="IPR029063">
    <property type="entry name" value="SAM-dependent_MTases_sf"/>
</dbReference>
<organism evidence="2 3">
    <name type="scientific">Halogeometricum rufum</name>
    <dbReference type="NCBI Taxonomy" id="553469"/>
    <lineage>
        <taxon>Archaea</taxon>
        <taxon>Methanobacteriati</taxon>
        <taxon>Methanobacteriota</taxon>
        <taxon>Stenosarchaea group</taxon>
        <taxon>Halobacteria</taxon>
        <taxon>Halobacteriales</taxon>
        <taxon>Haloferacaceae</taxon>
        <taxon>Halogeometricum</taxon>
    </lineage>
</organism>